<dbReference type="GO" id="GO:0000107">
    <property type="term" value="F:imidazoleglycerol-phosphate synthase activity"/>
    <property type="evidence" value="ECO:0007669"/>
    <property type="project" value="UniProtKB-UniRule"/>
</dbReference>
<keyword evidence="8 12" id="KW-0368">Histidine biosynthesis</keyword>
<dbReference type="GO" id="GO:0016829">
    <property type="term" value="F:lyase activity"/>
    <property type="evidence" value="ECO:0007669"/>
    <property type="project" value="UniProtKB-KW"/>
</dbReference>
<dbReference type="RefSeq" id="WP_195169032.1">
    <property type="nucleotide sequence ID" value="NZ_CP062983.1"/>
</dbReference>
<comment type="pathway">
    <text evidence="2 12">Amino-acid biosynthesis; L-histidine biosynthesis; L-histidine from 5-phospho-alpha-D-ribose 1-diphosphate: step 5/9.</text>
</comment>
<keyword evidence="7 12" id="KW-0315">Glutamine amidotransferase</keyword>
<comment type="subunit">
    <text evidence="3 12">Heterodimer of HisH and HisF.</text>
</comment>
<dbReference type="GO" id="GO:0005737">
    <property type="term" value="C:cytoplasm"/>
    <property type="evidence" value="ECO:0007669"/>
    <property type="project" value="UniProtKB-SubCell"/>
</dbReference>
<evidence type="ECO:0000313" key="15">
    <source>
        <dbReference type="EMBL" id="QPC80957.1"/>
    </source>
</evidence>
<keyword evidence="4 12" id="KW-0963">Cytoplasm</keyword>
<accession>A0A7S8E5V4</accession>
<evidence type="ECO:0000256" key="1">
    <source>
        <dbReference type="ARBA" id="ARBA00004496"/>
    </source>
</evidence>
<evidence type="ECO:0000256" key="11">
    <source>
        <dbReference type="ARBA" id="ARBA00049534"/>
    </source>
</evidence>
<dbReference type="EC" id="4.3.2.10" evidence="12"/>
<dbReference type="InterPro" id="IPR017926">
    <property type="entry name" value="GATASE"/>
</dbReference>
<feature type="domain" description="Glutamine amidotransferase" evidence="14">
    <location>
        <begin position="4"/>
        <end position="200"/>
    </location>
</feature>
<gene>
    <name evidence="12 15" type="primary">hisH</name>
    <name evidence="15" type="ORF">G4Y79_14715</name>
</gene>
<keyword evidence="16" id="KW-1185">Reference proteome</keyword>
<evidence type="ECO:0000256" key="7">
    <source>
        <dbReference type="ARBA" id="ARBA00022962"/>
    </source>
</evidence>
<feature type="active site" evidence="12 13">
    <location>
        <position position="186"/>
    </location>
</feature>
<dbReference type="GO" id="GO:0004359">
    <property type="term" value="F:glutaminase activity"/>
    <property type="evidence" value="ECO:0007669"/>
    <property type="project" value="UniProtKB-EC"/>
</dbReference>
<evidence type="ECO:0000259" key="14">
    <source>
        <dbReference type="Pfam" id="PF00117"/>
    </source>
</evidence>
<reference evidence="15 16" key="1">
    <citation type="submission" date="2020-02" db="EMBL/GenBank/DDBJ databases">
        <authorList>
            <person name="Zheng R.K."/>
            <person name="Sun C.M."/>
        </authorList>
    </citation>
    <scope>NUCLEOTIDE SEQUENCE [LARGE SCALE GENOMIC DNA]</scope>
    <source>
        <strain evidence="16">rifampicinis</strain>
    </source>
</reference>
<comment type="catalytic activity">
    <reaction evidence="10 12">
        <text>5-[(5-phospho-1-deoxy-D-ribulos-1-ylimino)methylamino]-1-(5-phospho-beta-D-ribosyl)imidazole-4-carboxamide + L-glutamine = D-erythro-1-(imidazol-4-yl)glycerol 3-phosphate + 5-amino-1-(5-phospho-beta-D-ribosyl)imidazole-4-carboxamide + L-glutamate + H(+)</text>
        <dbReference type="Rhea" id="RHEA:24793"/>
        <dbReference type="ChEBI" id="CHEBI:15378"/>
        <dbReference type="ChEBI" id="CHEBI:29985"/>
        <dbReference type="ChEBI" id="CHEBI:58278"/>
        <dbReference type="ChEBI" id="CHEBI:58359"/>
        <dbReference type="ChEBI" id="CHEBI:58475"/>
        <dbReference type="ChEBI" id="CHEBI:58525"/>
        <dbReference type="EC" id="4.3.2.10"/>
    </reaction>
</comment>
<dbReference type="CDD" id="cd01748">
    <property type="entry name" value="GATase1_IGP_Synthase"/>
    <property type="match status" value="1"/>
</dbReference>
<dbReference type="FunFam" id="3.40.50.880:FF:000009">
    <property type="entry name" value="Imidazole glycerol phosphate synthase subunit HisH"/>
    <property type="match status" value="1"/>
</dbReference>
<evidence type="ECO:0000256" key="6">
    <source>
        <dbReference type="ARBA" id="ARBA00022801"/>
    </source>
</evidence>
<evidence type="ECO:0000256" key="5">
    <source>
        <dbReference type="ARBA" id="ARBA00022605"/>
    </source>
</evidence>
<sequence>MLAVIDYGAGNLRSVLHALNHLGAEHIQLVQQPEHLVGAEKIILPGVGAFGAGMQQLRAQELVEPLKDALAQGIPYLGICLGMQFLFETSNEMGTHEGLGVLPGRVERFPEFEDLKVPHMGWNQLQYTQQSALLENLSEASYAYFVHSYYCLPADESDILIEANYGIQFCAGVQRDNIYGVQFHPEKSQQTGLQILQNFLALQPESGAIYA</sequence>
<dbReference type="GO" id="GO:0000105">
    <property type="term" value="P:L-histidine biosynthetic process"/>
    <property type="evidence" value="ECO:0007669"/>
    <property type="project" value="UniProtKB-UniRule"/>
</dbReference>
<dbReference type="PROSITE" id="PS51273">
    <property type="entry name" value="GATASE_TYPE_1"/>
    <property type="match status" value="1"/>
</dbReference>
<proteinExistence type="inferred from homology"/>
<comment type="subcellular location">
    <subcellularLocation>
        <location evidence="1 12">Cytoplasm</location>
    </subcellularLocation>
</comment>
<dbReference type="KEGG" id="pmet:G4Y79_14715"/>
<dbReference type="AlphaFoldDB" id="A0A7S8E5V4"/>
<dbReference type="EC" id="3.5.1.2" evidence="12"/>
<keyword evidence="6 12" id="KW-0378">Hydrolase</keyword>
<evidence type="ECO:0000256" key="9">
    <source>
        <dbReference type="ARBA" id="ARBA00023239"/>
    </source>
</evidence>
<evidence type="ECO:0000256" key="12">
    <source>
        <dbReference type="HAMAP-Rule" id="MF_00278"/>
    </source>
</evidence>
<dbReference type="SUPFAM" id="SSF52317">
    <property type="entry name" value="Class I glutamine amidotransferase-like"/>
    <property type="match status" value="1"/>
</dbReference>
<dbReference type="UniPathway" id="UPA00031">
    <property type="reaction ID" value="UER00010"/>
</dbReference>
<evidence type="ECO:0000256" key="3">
    <source>
        <dbReference type="ARBA" id="ARBA00011152"/>
    </source>
</evidence>
<dbReference type="PIRSF" id="PIRSF000495">
    <property type="entry name" value="Amidotransf_hisH"/>
    <property type="match status" value="1"/>
</dbReference>
<dbReference type="EMBL" id="CP062983">
    <property type="protein sequence ID" value="QPC80957.1"/>
    <property type="molecule type" value="Genomic_DNA"/>
</dbReference>
<dbReference type="HAMAP" id="MF_00278">
    <property type="entry name" value="HisH"/>
    <property type="match status" value="1"/>
</dbReference>
<feature type="active site" description="Nucleophile" evidence="12 13">
    <location>
        <position position="80"/>
    </location>
</feature>
<dbReference type="Gene3D" id="3.40.50.880">
    <property type="match status" value="1"/>
</dbReference>
<comment type="catalytic activity">
    <reaction evidence="11 12">
        <text>L-glutamine + H2O = L-glutamate + NH4(+)</text>
        <dbReference type="Rhea" id="RHEA:15889"/>
        <dbReference type="ChEBI" id="CHEBI:15377"/>
        <dbReference type="ChEBI" id="CHEBI:28938"/>
        <dbReference type="ChEBI" id="CHEBI:29985"/>
        <dbReference type="ChEBI" id="CHEBI:58359"/>
        <dbReference type="EC" id="3.5.1.2"/>
    </reaction>
</comment>
<evidence type="ECO:0000256" key="4">
    <source>
        <dbReference type="ARBA" id="ARBA00022490"/>
    </source>
</evidence>
<dbReference type="Proteomes" id="UP000594468">
    <property type="component" value="Chromosome"/>
</dbReference>
<evidence type="ECO:0000313" key="16">
    <source>
        <dbReference type="Proteomes" id="UP000594468"/>
    </source>
</evidence>
<evidence type="ECO:0000256" key="10">
    <source>
        <dbReference type="ARBA" id="ARBA00047838"/>
    </source>
</evidence>
<dbReference type="InterPro" id="IPR029062">
    <property type="entry name" value="Class_I_gatase-like"/>
</dbReference>
<keyword evidence="5 12" id="KW-0028">Amino-acid biosynthesis</keyword>
<evidence type="ECO:0000256" key="13">
    <source>
        <dbReference type="PIRSR" id="PIRSR000495-1"/>
    </source>
</evidence>
<dbReference type="PANTHER" id="PTHR42701:SF1">
    <property type="entry name" value="IMIDAZOLE GLYCEROL PHOSPHATE SYNTHASE SUBUNIT HISH"/>
    <property type="match status" value="1"/>
</dbReference>
<organism evidence="15 16">
    <name type="scientific">Phototrophicus methaneseepsis</name>
    <dbReference type="NCBI Taxonomy" id="2710758"/>
    <lineage>
        <taxon>Bacteria</taxon>
        <taxon>Bacillati</taxon>
        <taxon>Chloroflexota</taxon>
        <taxon>Candidatus Thermofontia</taxon>
        <taxon>Phototrophicales</taxon>
        <taxon>Phototrophicaceae</taxon>
        <taxon>Phototrophicus</taxon>
    </lineage>
</organism>
<comment type="function">
    <text evidence="12">IGPS catalyzes the conversion of PRFAR and glutamine to IGP, AICAR and glutamate. The HisH subunit catalyzes the hydrolysis of glutamine to glutamate and ammonia as part of the synthesis of IGP and AICAR. The resulting ammonia molecule is channeled to the active site of HisF.</text>
</comment>
<keyword evidence="9 12" id="KW-0456">Lyase</keyword>
<dbReference type="PROSITE" id="PS51274">
    <property type="entry name" value="GATASE_COBBQ"/>
    <property type="match status" value="1"/>
</dbReference>
<protein>
    <recommendedName>
        <fullName evidence="12">Imidazole glycerol phosphate synthase subunit HisH</fullName>
        <ecNumber evidence="12">4.3.2.10</ecNumber>
    </recommendedName>
    <alternativeName>
        <fullName evidence="12">IGP synthase glutaminase subunit</fullName>
        <ecNumber evidence="12">3.5.1.2</ecNumber>
    </alternativeName>
    <alternativeName>
        <fullName evidence="12">IGP synthase subunit HisH</fullName>
    </alternativeName>
    <alternativeName>
        <fullName evidence="12">ImGP synthase subunit HisH</fullName>
        <shortName evidence="12">IGPS subunit HisH</shortName>
    </alternativeName>
</protein>
<dbReference type="InterPro" id="IPR010139">
    <property type="entry name" value="Imidazole-glycPsynth_HisH"/>
</dbReference>
<dbReference type="Pfam" id="PF00117">
    <property type="entry name" value="GATase"/>
    <property type="match status" value="1"/>
</dbReference>
<evidence type="ECO:0000256" key="8">
    <source>
        <dbReference type="ARBA" id="ARBA00023102"/>
    </source>
</evidence>
<evidence type="ECO:0000256" key="2">
    <source>
        <dbReference type="ARBA" id="ARBA00005091"/>
    </source>
</evidence>
<feature type="active site" evidence="12 13">
    <location>
        <position position="184"/>
    </location>
</feature>
<name>A0A7S8E5V4_9CHLR</name>
<dbReference type="NCBIfam" id="TIGR01855">
    <property type="entry name" value="IMP_synth_hisH"/>
    <property type="match status" value="1"/>
</dbReference>
<dbReference type="PANTHER" id="PTHR42701">
    <property type="entry name" value="IMIDAZOLE GLYCEROL PHOSPHATE SYNTHASE SUBUNIT HISH"/>
    <property type="match status" value="1"/>
</dbReference>